<evidence type="ECO:0000313" key="1">
    <source>
        <dbReference type="EMBL" id="KAJ1160440.1"/>
    </source>
</evidence>
<dbReference type="EMBL" id="JANPWB010000008">
    <property type="protein sequence ID" value="KAJ1160440.1"/>
    <property type="molecule type" value="Genomic_DNA"/>
</dbReference>
<dbReference type="AlphaFoldDB" id="A0AAV7S8G1"/>
<keyword evidence="2" id="KW-1185">Reference proteome</keyword>
<accession>A0AAV7S8G1</accession>
<organism evidence="1 2">
    <name type="scientific">Pleurodeles waltl</name>
    <name type="common">Iberian ribbed newt</name>
    <dbReference type="NCBI Taxonomy" id="8319"/>
    <lineage>
        <taxon>Eukaryota</taxon>
        <taxon>Metazoa</taxon>
        <taxon>Chordata</taxon>
        <taxon>Craniata</taxon>
        <taxon>Vertebrata</taxon>
        <taxon>Euteleostomi</taxon>
        <taxon>Amphibia</taxon>
        <taxon>Batrachia</taxon>
        <taxon>Caudata</taxon>
        <taxon>Salamandroidea</taxon>
        <taxon>Salamandridae</taxon>
        <taxon>Pleurodelinae</taxon>
        <taxon>Pleurodeles</taxon>
    </lineage>
</organism>
<sequence length="95" mass="10522">MIFRVGASPLCPAAAKRLRAPRSLMGSVASAPRVIETIKHVISCPTYHGHRRKWNLLRCCTLGVRGCGAANRILRSDTKQDIVFAVLRFLLHLEA</sequence>
<name>A0AAV7S8G1_PLEWA</name>
<proteinExistence type="predicted"/>
<protein>
    <submittedName>
        <fullName evidence="1">Uncharacterized protein</fullName>
    </submittedName>
</protein>
<comment type="caution">
    <text evidence="1">The sequence shown here is derived from an EMBL/GenBank/DDBJ whole genome shotgun (WGS) entry which is preliminary data.</text>
</comment>
<evidence type="ECO:0000313" key="2">
    <source>
        <dbReference type="Proteomes" id="UP001066276"/>
    </source>
</evidence>
<reference evidence="1" key="1">
    <citation type="journal article" date="2022" name="bioRxiv">
        <title>Sequencing and chromosome-scale assembly of the giantPleurodeles waltlgenome.</title>
        <authorList>
            <person name="Brown T."/>
            <person name="Elewa A."/>
            <person name="Iarovenko S."/>
            <person name="Subramanian E."/>
            <person name="Araus A.J."/>
            <person name="Petzold A."/>
            <person name="Susuki M."/>
            <person name="Suzuki K.-i.T."/>
            <person name="Hayashi T."/>
            <person name="Toyoda A."/>
            <person name="Oliveira C."/>
            <person name="Osipova E."/>
            <person name="Leigh N.D."/>
            <person name="Simon A."/>
            <person name="Yun M.H."/>
        </authorList>
    </citation>
    <scope>NUCLEOTIDE SEQUENCE</scope>
    <source>
        <strain evidence="1">20211129_DDA</strain>
        <tissue evidence="1">Liver</tissue>
    </source>
</reference>
<dbReference type="Proteomes" id="UP001066276">
    <property type="component" value="Chromosome 4_2"/>
</dbReference>
<gene>
    <name evidence="1" type="ORF">NDU88_000942</name>
</gene>